<protein>
    <submittedName>
        <fullName evidence="1">(African queen) hypothetical protein</fullName>
    </submittedName>
</protein>
<reference evidence="1" key="1">
    <citation type="submission" date="2021-09" db="EMBL/GenBank/DDBJ databases">
        <authorList>
            <person name="Martin H S."/>
        </authorList>
    </citation>
    <scope>NUCLEOTIDE SEQUENCE</scope>
</reference>
<dbReference type="EMBL" id="CAKASE010000081">
    <property type="protein sequence ID" value="CAG9583444.1"/>
    <property type="molecule type" value="Genomic_DNA"/>
</dbReference>
<gene>
    <name evidence="1" type="ORF">DCHRY22_LOCUS14831</name>
</gene>
<name>A0A8J2R8I5_9NEOP</name>
<dbReference type="AlphaFoldDB" id="A0A8J2R8I5"/>
<comment type="caution">
    <text evidence="1">The sequence shown here is derived from an EMBL/GenBank/DDBJ whole genome shotgun (WGS) entry which is preliminary data.</text>
</comment>
<keyword evidence="2" id="KW-1185">Reference proteome</keyword>
<proteinExistence type="predicted"/>
<evidence type="ECO:0000313" key="2">
    <source>
        <dbReference type="Proteomes" id="UP000789524"/>
    </source>
</evidence>
<sequence length="148" mass="17135">MVSDVHQVSRLRYFVPEVTHQISIDGVVVSFWPHLFVRHSGSGVLLDAPRSEDKHNGRLLGNIDFEIYQKNIKWLLTKHIVLTTLVSDELEKRYLKKGADERKEAPRTSSGTDTTERLICTTRNIYNTDMYRINKHREDGAHTDEPPH</sequence>
<organism evidence="1 2">
    <name type="scientific">Danaus chrysippus</name>
    <name type="common">African queen</name>
    <dbReference type="NCBI Taxonomy" id="151541"/>
    <lineage>
        <taxon>Eukaryota</taxon>
        <taxon>Metazoa</taxon>
        <taxon>Ecdysozoa</taxon>
        <taxon>Arthropoda</taxon>
        <taxon>Hexapoda</taxon>
        <taxon>Insecta</taxon>
        <taxon>Pterygota</taxon>
        <taxon>Neoptera</taxon>
        <taxon>Endopterygota</taxon>
        <taxon>Lepidoptera</taxon>
        <taxon>Glossata</taxon>
        <taxon>Ditrysia</taxon>
        <taxon>Papilionoidea</taxon>
        <taxon>Nymphalidae</taxon>
        <taxon>Danainae</taxon>
        <taxon>Danaini</taxon>
        <taxon>Danaina</taxon>
        <taxon>Danaus</taxon>
        <taxon>Anosia</taxon>
    </lineage>
</organism>
<dbReference type="Proteomes" id="UP000789524">
    <property type="component" value="Unassembled WGS sequence"/>
</dbReference>
<evidence type="ECO:0000313" key="1">
    <source>
        <dbReference type="EMBL" id="CAG9583444.1"/>
    </source>
</evidence>
<accession>A0A8J2R8I5</accession>